<dbReference type="RefSeq" id="WP_142120428.1">
    <property type="nucleotide sequence ID" value="NZ_BAAASV010000002.1"/>
</dbReference>
<organism evidence="5 6">
    <name type="scientific">Rarobacter faecitabidus</name>
    <dbReference type="NCBI Taxonomy" id="13243"/>
    <lineage>
        <taxon>Bacteria</taxon>
        <taxon>Bacillati</taxon>
        <taxon>Actinomycetota</taxon>
        <taxon>Actinomycetes</taxon>
        <taxon>Micrococcales</taxon>
        <taxon>Rarobacteraceae</taxon>
        <taxon>Rarobacter</taxon>
    </lineage>
</organism>
<dbReference type="GO" id="GO:0005829">
    <property type="term" value="C:cytosol"/>
    <property type="evidence" value="ECO:0007669"/>
    <property type="project" value="TreeGrafter"/>
</dbReference>
<accession>A0A542ZXU1</accession>
<dbReference type="SUPFAM" id="SSF53098">
    <property type="entry name" value="Ribonuclease H-like"/>
    <property type="match status" value="1"/>
</dbReference>
<evidence type="ECO:0000256" key="3">
    <source>
        <dbReference type="ARBA" id="ARBA00022839"/>
    </source>
</evidence>
<dbReference type="EMBL" id="VFOS01000001">
    <property type="protein sequence ID" value="TQL65030.1"/>
    <property type="molecule type" value="Genomic_DNA"/>
</dbReference>
<keyword evidence="3" id="KW-0269">Exonuclease</keyword>
<evidence type="ECO:0000313" key="5">
    <source>
        <dbReference type="EMBL" id="TQL65030.1"/>
    </source>
</evidence>
<dbReference type="InterPro" id="IPR013520">
    <property type="entry name" value="Ribonucl_H"/>
</dbReference>
<dbReference type="SMART" id="SM00479">
    <property type="entry name" value="EXOIII"/>
    <property type="match status" value="1"/>
</dbReference>
<name>A0A542ZXU1_RARFA</name>
<sequence length="238" mass="25546">MTTATSWLGLPHVSFDTETTGVDVSRDRIVTAAQVVAVPGGEVEATKHWLLDPGIEIPAGATSVHGISTAHAREHGQVARAGLDEIAQALAGHALGGAPVVVFNAAYDLTLLDNNLRHHGLATLSERLQGAPLHVIDPLVLDRAFDRYRRGKRTLGVLAEVYGIDIEDALHDAAADATVTLHVLARIAAKFPELGEQSLTDLQSFQHTAHREWAQNFNQWREGQGFSGPGASEEWLPA</sequence>
<dbReference type="GO" id="GO:0008408">
    <property type="term" value="F:3'-5' exonuclease activity"/>
    <property type="evidence" value="ECO:0007669"/>
    <property type="project" value="TreeGrafter"/>
</dbReference>
<evidence type="ECO:0000313" key="6">
    <source>
        <dbReference type="Proteomes" id="UP000315389"/>
    </source>
</evidence>
<dbReference type="AlphaFoldDB" id="A0A542ZXU1"/>
<dbReference type="InterPro" id="IPR012337">
    <property type="entry name" value="RNaseH-like_sf"/>
</dbReference>
<reference evidence="5 6" key="1">
    <citation type="submission" date="2019-06" db="EMBL/GenBank/DDBJ databases">
        <title>Sequencing the genomes of 1000 actinobacteria strains.</title>
        <authorList>
            <person name="Klenk H.-P."/>
        </authorList>
    </citation>
    <scope>NUCLEOTIDE SEQUENCE [LARGE SCALE GENOMIC DNA]</scope>
    <source>
        <strain evidence="5 6">DSM 4813</strain>
    </source>
</reference>
<dbReference type="NCBIfam" id="NF005927">
    <property type="entry name" value="PRK07942.1"/>
    <property type="match status" value="1"/>
</dbReference>
<evidence type="ECO:0000256" key="1">
    <source>
        <dbReference type="ARBA" id="ARBA00022722"/>
    </source>
</evidence>
<dbReference type="OrthoDB" id="9791657at2"/>
<dbReference type="Pfam" id="PF00929">
    <property type="entry name" value="RNase_T"/>
    <property type="match status" value="1"/>
</dbReference>
<keyword evidence="1" id="KW-0540">Nuclease</keyword>
<protein>
    <submittedName>
        <fullName evidence="5">DNA polymerase-3 subunit epsilon</fullName>
    </submittedName>
</protein>
<dbReference type="CDD" id="cd06127">
    <property type="entry name" value="DEDDh"/>
    <property type="match status" value="1"/>
</dbReference>
<dbReference type="PANTHER" id="PTHR30231:SF4">
    <property type="entry name" value="PROTEIN NEN2"/>
    <property type="match status" value="1"/>
</dbReference>
<comment type="caution">
    <text evidence="5">The sequence shown here is derived from an EMBL/GenBank/DDBJ whole genome shotgun (WGS) entry which is preliminary data.</text>
</comment>
<proteinExistence type="predicted"/>
<dbReference type="Gene3D" id="3.30.420.10">
    <property type="entry name" value="Ribonuclease H-like superfamily/Ribonuclease H"/>
    <property type="match status" value="1"/>
</dbReference>
<dbReference type="PANTHER" id="PTHR30231">
    <property type="entry name" value="DNA POLYMERASE III SUBUNIT EPSILON"/>
    <property type="match status" value="1"/>
</dbReference>
<evidence type="ECO:0000256" key="2">
    <source>
        <dbReference type="ARBA" id="ARBA00022801"/>
    </source>
</evidence>
<gene>
    <name evidence="5" type="ORF">FB461_1563</name>
</gene>
<dbReference type="GO" id="GO:0003676">
    <property type="term" value="F:nucleic acid binding"/>
    <property type="evidence" value="ECO:0007669"/>
    <property type="project" value="InterPro"/>
</dbReference>
<dbReference type="Proteomes" id="UP000315389">
    <property type="component" value="Unassembled WGS sequence"/>
</dbReference>
<dbReference type="InterPro" id="IPR036397">
    <property type="entry name" value="RNaseH_sf"/>
</dbReference>
<evidence type="ECO:0000259" key="4">
    <source>
        <dbReference type="SMART" id="SM00479"/>
    </source>
</evidence>
<keyword evidence="6" id="KW-1185">Reference proteome</keyword>
<feature type="domain" description="Exonuclease" evidence="4">
    <location>
        <begin position="11"/>
        <end position="193"/>
    </location>
</feature>
<keyword evidence="2" id="KW-0378">Hydrolase</keyword>